<proteinExistence type="predicted"/>
<dbReference type="OrthoDB" id="3791520at2759"/>
<feature type="region of interest" description="Disordered" evidence="1">
    <location>
        <begin position="1"/>
        <end position="52"/>
    </location>
</feature>
<feature type="region of interest" description="Disordered" evidence="1">
    <location>
        <begin position="1384"/>
        <end position="1479"/>
    </location>
</feature>
<accession>A0A1Y1YIC4</accession>
<comment type="caution">
    <text evidence="2">The sequence shown here is derived from an EMBL/GenBank/DDBJ whole genome shotgun (WGS) entry which is preliminary data.</text>
</comment>
<feature type="region of interest" description="Disordered" evidence="1">
    <location>
        <begin position="1067"/>
        <end position="1120"/>
    </location>
</feature>
<dbReference type="EMBL" id="MCFA01000229">
    <property type="protein sequence ID" value="ORX97688.1"/>
    <property type="molecule type" value="Genomic_DNA"/>
</dbReference>
<evidence type="ECO:0000313" key="2">
    <source>
        <dbReference type="EMBL" id="ORX97688.1"/>
    </source>
</evidence>
<evidence type="ECO:0000313" key="3">
    <source>
        <dbReference type="Proteomes" id="UP000193144"/>
    </source>
</evidence>
<feature type="compositionally biased region" description="Low complexity" evidence="1">
    <location>
        <begin position="344"/>
        <end position="354"/>
    </location>
</feature>
<feature type="compositionally biased region" description="Low complexity" evidence="1">
    <location>
        <begin position="187"/>
        <end position="206"/>
    </location>
</feature>
<keyword evidence="3" id="KW-1185">Reference proteome</keyword>
<feature type="compositionally biased region" description="Low complexity" evidence="1">
    <location>
        <begin position="993"/>
        <end position="1016"/>
    </location>
</feature>
<gene>
    <name evidence="2" type="ORF">BCR34DRAFT_607192</name>
</gene>
<feature type="compositionally biased region" description="Polar residues" evidence="1">
    <location>
        <begin position="1312"/>
        <end position="1321"/>
    </location>
</feature>
<protein>
    <submittedName>
        <fullName evidence="2">Uncharacterized protein</fullName>
    </submittedName>
</protein>
<feature type="compositionally biased region" description="Basic residues" evidence="1">
    <location>
        <begin position="970"/>
        <end position="981"/>
    </location>
</feature>
<feature type="compositionally biased region" description="Basic residues" evidence="1">
    <location>
        <begin position="1090"/>
        <end position="1101"/>
    </location>
</feature>
<feature type="region of interest" description="Disordered" evidence="1">
    <location>
        <begin position="1138"/>
        <end position="1169"/>
    </location>
</feature>
<feature type="region of interest" description="Disordered" evidence="1">
    <location>
        <begin position="228"/>
        <end position="248"/>
    </location>
</feature>
<feature type="compositionally biased region" description="Acidic residues" evidence="1">
    <location>
        <begin position="149"/>
        <end position="161"/>
    </location>
</feature>
<feature type="compositionally biased region" description="Low complexity" evidence="1">
    <location>
        <begin position="1142"/>
        <end position="1159"/>
    </location>
</feature>
<feature type="compositionally biased region" description="Basic residues" evidence="1">
    <location>
        <begin position="1"/>
        <end position="10"/>
    </location>
</feature>
<feature type="compositionally biased region" description="Basic and acidic residues" evidence="1">
    <location>
        <begin position="1404"/>
        <end position="1424"/>
    </location>
</feature>
<feature type="compositionally biased region" description="Low complexity" evidence="1">
    <location>
        <begin position="1192"/>
        <end position="1207"/>
    </location>
</feature>
<feature type="compositionally biased region" description="Basic residues" evidence="1">
    <location>
        <begin position="946"/>
        <end position="959"/>
    </location>
</feature>
<sequence length="1523" mass="171671">MIRGIPKRKAPSSPSSFTAPKKLRASNPPPKKPAPQSAPHRRGGTHRVKDCDLTHTHWDTKTYDELETALRSPSRRSIWNKNLRKAQIARLLADDDVRRKQEQEQRARVLGERVKEVRRKREEERKKVEEEKKRKKRERERRRRRREDGESEVSDTTVEGEDVGRGMRPGGGADFMGIRTFIEDDSWSSSSSSTSSEDETVSSSRSPTYLLHQKLRIFEYPFLQLPSPNPPPERWSPGGTRENEEWAPETLPRKLPYAVIQLVTTVSGETVELPGRTYQSPVQASFVPKLSRAVMNLARQGCLVGPLRRARIESAREWAWRTMVQWWNGSLYFHLPPPRPLSPTAAKKTNTNTNLGGKHKPSSSKPGAYRVTKNYGKKGKPVVRKEKSDKRELMLEIYAASEMRPPICYLPAYLDYPTFHEDEDGPRTLDNLYYIRFPGMQLPHFYFWTFPDEWEDPRVMNPRTKSAKEADEVEVRRVEEEARTLIEWDHRRLFKRIEMRSLCPLAEGKMRVRKRDGERPQRLSVDRPSEAVLSKFHSAIWDVEDGVLKEGLAVTLSRYRGEWIREGKKEHWEWLTGRLVRLYPSGELPTVPPAHHPRYTASKLKSLAVKIAALHVPSPDRPVSPIQGDEPWTGDDDANWDIVDEPAPVSSSATANEYLSRGFEEFDEWLQHVSPSYEPPSLLAEKVPRAEERERWEILFEAHAPKHSPSITRNLLHTPLHESSKHWKVRIAAPDLITQISDMSVEELKWQLYSLMTLNNKLKRERHCRVCLEPLKRSSSDAVYAHYQSHRDEADARCPFCGMLWKGLASQWKASHILSHDFPGAERNDFSLEAVSASEVARRRRSSSRSVEMRRQHWRIVAGDCDERPPVESLFRRRSSVPQPIQIHTSAGASVLQEIPASKVKFSPNTVEKLVGYNDDGDQDRDFDHVVAQLNDAAGDLAPRKSVLKKGTRTPKRKDLRIETDARVNSRARKKLPRAGRRVQDEDCPLPITPSTSGSSAPSTTPVSASASPSTPLHHNSRKARRRRDSDSAPWTPGRCSTASEDHIPSPKFHLVRVWKDHDPNAAWEPRKWSQSTDDSLDFDNAARERRGRGKRRKRTINKATAEHNPHMDAQSLGTPSPALSLAAVLPSLLEGAMHQGVPSPSSSVSNPSRYSTSVDENDDGNADGQGVEVIGVGTMMERLGKKRTPVADAWSTASTAGSAPTSGRKRRFSAVEDEIEEGNEDGGEGDEFSGIGNCCVLCRRPSELPQSPFPGSVGVKTRAAAKKLKTHPQTESKAVAVAVEKDFVQFEDGNKPFEQGDEDVLQRKPASASTTATTINDDPVWEPKSKWESKAEPKAKPDRKSSTSTVKKPKKATRPTPKQVALETKKRAAALELAAKRTEAWERKLTKKPALGALLSGKRGQDQDKVKDDGVEGERRYDPRSTPSTPLQLDKVTAARDPSRLLPVPRAHSVDVPASDVRSLVPPNTPANRRSRRTSVLATTLAHESSVELDVVELKDKIKEVEETEGVVVTDEGRLRLR</sequence>
<feature type="compositionally biased region" description="Basic and acidic residues" evidence="1">
    <location>
        <begin position="1326"/>
        <end position="1346"/>
    </location>
</feature>
<organism evidence="2 3">
    <name type="scientific">Clohesyomyces aquaticus</name>
    <dbReference type="NCBI Taxonomy" id="1231657"/>
    <lineage>
        <taxon>Eukaryota</taxon>
        <taxon>Fungi</taxon>
        <taxon>Dikarya</taxon>
        <taxon>Ascomycota</taxon>
        <taxon>Pezizomycotina</taxon>
        <taxon>Dothideomycetes</taxon>
        <taxon>Pleosporomycetidae</taxon>
        <taxon>Pleosporales</taxon>
        <taxon>Lindgomycetaceae</taxon>
        <taxon>Clohesyomyces</taxon>
    </lineage>
</organism>
<feature type="compositionally biased region" description="Basic and acidic residues" evidence="1">
    <location>
        <begin position="95"/>
        <end position="132"/>
    </location>
</feature>
<feature type="region of interest" description="Disordered" evidence="1">
    <location>
        <begin position="95"/>
        <end position="206"/>
    </location>
</feature>
<feature type="region of interest" description="Disordered" evidence="1">
    <location>
        <begin position="942"/>
        <end position="1047"/>
    </location>
</feature>
<feature type="region of interest" description="Disordered" evidence="1">
    <location>
        <begin position="1293"/>
        <end position="1369"/>
    </location>
</feature>
<feature type="compositionally biased region" description="Basic residues" evidence="1">
    <location>
        <begin position="133"/>
        <end position="145"/>
    </location>
</feature>
<feature type="region of interest" description="Disordered" evidence="1">
    <location>
        <begin position="1188"/>
        <end position="1211"/>
    </location>
</feature>
<evidence type="ECO:0000256" key="1">
    <source>
        <dbReference type="SAM" id="MobiDB-lite"/>
    </source>
</evidence>
<name>A0A1Y1YIC4_9PLEO</name>
<dbReference type="Proteomes" id="UP000193144">
    <property type="component" value="Unassembled WGS sequence"/>
</dbReference>
<reference evidence="2 3" key="1">
    <citation type="submission" date="2016-07" db="EMBL/GenBank/DDBJ databases">
        <title>Pervasive Adenine N6-methylation of Active Genes in Fungi.</title>
        <authorList>
            <consortium name="DOE Joint Genome Institute"/>
            <person name="Mondo S.J."/>
            <person name="Dannebaum R.O."/>
            <person name="Kuo R.C."/>
            <person name="Labutti K."/>
            <person name="Haridas S."/>
            <person name="Kuo A."/>
            <person name="Salamov A."/>
            <person name="Ahrendt S.R."/>
            <person name="Lipzen A."/>
            <person name="Sullivan W."/>
            <person name="Andreopoulos W.B."/>
            <person name="Clum A."/>
            <person name="Lindquist E."/>
            <person name="Daum C."/>
            <person name="Ramamoorthy G.K."/>
            <person name="Gryganskyi A."/>
            <person name="Culley D."/>
            <person name="Magnuson J.K."/>
            <person name="James T.Y."/>
            <person name="O'Malley M.A."/>
            <person name="Stajich J.E."/>
            <person name="Spatafora J.W."/>
            <person name="Visel A."/>
            <person name="Grigoriev I.V."/>
        </authorList>
    </citation>
    <scope>NUCLEOTIDE SEQUENCE [LARGE SCALE GENOMIC DNA]</scope>
    <source>
        <strain evidence="2 3">CBS 115471</strain>
    </source>
</reference>
<feature type="region of interest" description="Disordered" evidence="1">
    <location>
        <begin position="343"/>
        <end position="374"/>
    </location>
</feature>